<protein>
    <submittedName>
        <fullName evidence="3">Uncharacterized protein</fullName>
    </submittedName>
</protein>
<organism evidence="3 4">
    <name type="scientific">Ridgeia piscesae</name>
    <name type="common">Tubeworm</name>
    <dbReference type="NCBI Taxonomy" id="27915"/>
    <lineage>
        <taxon>Eukaryota</taxon>
        <taxon>Metazoa</taxon>
        <taxon>Spiralia</taxon>
        <taxon>Lophotrochozoa</taxon>
        <taxon>Annelida</taxon>
        <taxon>Polychaeta</taxon>
        <taxon>Sedentaria</taxon>
        <taxon>Canalipalpata</taxon>
        <taxon>Sabellida</taxon>
        <taxon>Siboglinidae</taxon>
        <taxon>Ridgeia</taxon>
    </lineage>
</organism>
<evidence type="ECO:0000256" key="2">
    <source>
        <dbReference type="SAM" id="MobiDB-lite"/>
    </source>
</evidence>
<proteinExistence type="predicted"/>
<dbReference type="EMBL" id="JAODUO010001253">
    <property type="protein sequence ID" value="KAK2167890.1"/>
    <property type="molecule type" value="Genomic_DNA"/>
</dbReference>
<name>A0AAD9NF99_RIDPI</name>
<evidence type="ECO:0000313" key="3">
    <source>
        <dbReference type="EMBL" id="KAK2167890.1"/>
    </source>
</evidence>
<feature type="coiled-coil region" evidence="1">
    <location>
        <begin position="106"/>
        <end position="253"/>
    </location>
</feature>
<dbReference type="Proteomes" id="UP001209878">
    <property type="component" value="Unassembled WGS sequence"/>
</dbReference>
<dbReference type="AlphaFoldDB" id="A0AAD9NF99"/>
<evidence type="ECO:0000256" key="1">
    <source>
        <dbReference type="SAM" id="Coils"/>
    </source>
</evidence>
<keyword evidence="4" id="KW-1185">Reference proteome</keyword>
<sequence length="277" mass="32461">QLILINDSVLPTRGSSDDDRGDIAAVAGRRSTQSTPKAGRIRLHSAGDAHAVNPQHPPLTYGSLGSMEPHLVQRRPRDRSWESERTHNFVPRGLNRTWEVERRRGMELLQQSMEREKFSQERLEKRMKELNRQLLEEKQNNRRDKLTVRETLMQELEQERMLRMSAEQELQELAIKSNNNRSQHRALQEEYKKMEEMARTMGHYANKLEQLKREKSMITVTYESNLQKCRTHISNLEQENKLLTAEVQTLESRSLQCVVFLESTVCRVSRVYSVSCF</sequence>
<gene>
    <name evidence="3" type="ORF">NP493_1253g00013</name>
</gene>
<accession>A0AAD9NF99</accession>
<comment type="caution">
    <text evidence="3">The sequence shown here is derived from an EMBL/GenBank/DDBJ whole genome shotgun (WGS) entry which is preliminary data.</text>
</comment>
<feature type="region of interest" description="Disordered" evidence="2">
    <location>
        <begin position="46"/>
        <end position="84"/>
    </location>
</feature>
<evidence type="ECO:0000313" key="4">
    <source>
        <dbReference type="Proteomes" id="UP001209878"/>
    </source>
</evidence>
<keyword evidence="1" id="KW-0175">Coiled coil</keyword>
<reference evidence="3" key="1">
    <citation type="journal article" date="2023" name="Mol. Biol. Evol.">
        <title>Third-Generation Sequencing Reveals the Adaptive Role of the Epigenome in Three Deep-Sea Polychaetes.</title>
        <authorList>
            <person name="Perez M."/>
            <person name="Aroh O."/>
            <person name="Sun Y."/>
            <person name="Lan Y."/>
            <person name="Juniper S.K."/>
            <person name="Young C.R."/>
            <person name="Angers B."/>
            <person name="Qian P.Y."/>
        </authorList>
    </citation>
    <scope>NUCLEOTIDE SEQUENCE</scope>
    <source>
        <strain evidence="3">R07B-5</strain>
    </source>
</reference>
<feature type="non-terminal residue" evidence="3">
    <location>
        <position position="1"/>
    </location>
</feature>